<sequence>MRSARMILATAAASAALAIGAPGAYAAGDTNHDDSSYSKEDTSSYSTDHDSQEDSTAKEEDSTAKEDHGKEDHGKEDHGKEEKDEHGKEEHGKEHGKPSGGMHTGGGALALTGDSGDRGAAKDPRFDPETYKDKDSSGGHGNDSWNGGHEESEGGWSKEHDKPSGGMHTGGGALATPTTTAAGLGILAVAGTGLYALRRKKSAPGAA</sequence>
<keyword evidence="4" id="KW-1185">Reference proteome</keyword>
<dbReference type="Proteomes" id="UP000649259">
    <property type="component" value="Unassembled WGS sequence"/>
</dbReference>
<feature type="compositionally biased region" description="Basic and acidic residues" evidence="1">
    <location>
        <begin position="148"/>
        <end position="163"/>
    </location>
</feature>
<evidence type="ECO:0000313" key="4">
    <source>
        <dbReference type="Proteomes" id="UP000649259"/>
    </source>
</evidence>
<feature type="compositionally biased region" description="Basic and acidic residues" evidence="1">
    <location>
        <begin position="115"/>
        <end position="137"/>
    </location>
</feature>
<dbReference type="EMBL" id="BNEB01000002">
    <property type="protein sequence ID" value="GHI59846.1"/>
    <property type="molecule type" value="Genomic_DNA"/>
</dbReference>
<feature type="region of interest" description="Disordered" evidence="1">
    <location>
        <begin position="24"/>
        <end position="178"/>
    </location>
</feature>
<evidence type="ECO:0000256" key="1">
    <source>
        <dbReference type="SAM" id="MobiDB-lite"/>
    </source>
</evidence>
<dbReference type="RefSeq" id="WP_203833509.1">
    <property type="nucleotide sequence ID" value="NZ_BNEB01000002.1"/>
</dbReference>
<dbReference type="GeneID" id="91469422"/>
<feature type="compositionally biased region" description="Basic and acidic residues" evidence="1">
    <location>
        <begin position="30"/>
        <end position="97"/>
    </location>
</feature>
<evidence type="ECO:0008006" key="5">
    <source>
        <dbReference type="Google" id="ProtNLM"/>
    </source>
</evidence>
<accession>A0ABQ3RVE6</accession>
<gene>
    <name evidence="3" type="ORF">Saso_14960</name>
</gene>
<feature type="chain" id="PRO_5047284463" description="Gram-positive cocci surface proteins LPxTG domain-containing protein" evidence="2">
    <location>
        <begin position="27"/>
        <end position="207"/>
    </location>
</feature>
<comment type="caution">
    <text evidence="3">The sequence shown here is derived from an EMBL/GenBank/DDBJ whole genome shotgun (WGS) entry which is preliminary data.</text>
</comment>
<protein>
    <recommendedName>
        <fullName evidence="5">Gram-positive cocci surface proteins LPxTG domain-containing protein</fullName>
    </recommendedName>
</protein>
<feature type="signal peptide" evidence="2">
    <location>
        <begin position="1"/>
        <end position="26"/>
    </location>
</feature>
<name>A0ABQ3RVE6_9ACTN</name>
<organism evidence="3 4">
    <name type="scientific">Streptomyces asoensis</name>
    <dbReference type="NCBI Taxonomy" id="249586"/>
    <lineage>
        <taxon>Bacteria</taxon>
        <taxon>Bacillati</taxon>
        <taxon>Actinomycetota</taxon>
        <taxon>Actinomycetes</taxon>
        <taxon>Kitasatosporales</taxon>
        <taxon>Streptomycetaceae</taxon>
        <taxon>Streptomyces</taxon>
    </lineage>
</organism>
<evidence type="ECO:0000256" key="2">
    <source>
        <dbReference type="SAM" id="SignalP"/>
    </source>
</evidence>
<evidence type="ECO:0000313" key="3">
    <source>
        <dbReference type="EMBL" id="GHI59846.1"/>
    </source>
</evidence>
<keyword evidence="2" id="KW-0732">Signal</keyword>
<reference evidence="4" key="1">
    <citation type="submission" date="2023-07" db="EMBL/GenBank/DDBJ databases">
        <title>Whole genome shotgun sequence of Streptomyces cacaoi subsp. asoensis NBRC 13813.</title>
        <authorList>
            <person name="Komaki H."/>
            <person name="Tamura T."/>
        </authorList>
    </citation>
    <scope>NUCLEOTIDE SEQUENCE [LARGE SCALE GENOMIC DNA]</scope>
    <source>
        <strain evidence="4">NBRC 13813</strain>
    </source>
</reference>
<feature type="compositionally biased region" description="Gly residues" evidence="1">
    <location>
        <begin position="98"/>
        <end position="108"/>
    </location>
</feature>
<proteinExistence type="predicted"/>